<evidence type="ECO:0000256" key="4">
    <source>
        <dbReference type="SAM" id="Phobius"/>
    </source>
</evidence>
<dbReference type="Proteomes" id="UP000182360">
    <property type="component" value="Unassembled WGS sequence"/>
</dbReference>
<evidence type="ECO:0000313" key="7">
    <source>
        <dbReference type="Proteomes" id="UP000182360"/>
    </source>
</evidence>
<evidence type="ECO:0000313" key="6">
    <source>
        <dbReference type="EMBL" id="SEQ41575.1"/>
    </source>
</evidence>
<dbReference type="PROSITE" id="PS50850">
    <property type="entry name" value="MFS"/>
    <property type="match status" value="1"/>
</dbReference>
<feature type="transmembrane region" description="Helical" evidence="4">
    <location>
        <begin position="330"/>
        <end position="354"/>
    </location>
</feature>
<evidence type="ECO:0000259" key="5">
    <source>
        <dbReference type="PROSITE" id="PS50850"/>
    </source>
</evidence>
<dbReference type="Gene3D" id="1.20.1250.20">
    <property type="entry name" value="MFS general substrate transporter like domains"/>
    <property type="match status" value="1"/>
</dbReference>
<dbReference type="PANTHER" id="PTHR23530">
    <property type="entry name" value="TRANSPORT PROTEIN-RELATED"/>
    <property type="match status" value="1"/>
</dbReference>
<name>A0A1H9FUJ9_9SPIR</name>
<feature type="transmembrane region" description="Helical" evidence="4">
    <location>
        <begin position="242"/>
        <end position="262"/>
    </location>
</feature>
<dbReference type="AlphaFoldDB" id="A0A1H9FUJ9"/>
<feature type="transmembrane region" description="Helical" evidence="4">
    <location>
        <begin position="41"/>
        <end position="59"/>
    </location>
</feature>
<dbReference type="InterPro" id="IPR020846">
    <property type="entry name" value="MFS_dom"/>
</dbReference>
<dbReference type="EMBL" id="FOFU01000004">
    <property type="protein sequence ID" value="SEQ41575.1"/>
    <property type="molecule type" value="Genomic_DNA"/>
</dbReference>
<organism evidence="6 7">
    <name type="scientific">Treponema bryantii</name>
    <dbReference type="NCBI Taxonomy" id="163"/>
    <lineage>
        <taxon>Bacteria</taxon>
        <taxon>Pseudomonadati</taxon>
        <taxon>Spirochaetota</taxon>
        <taxon>Spirochaetia</taxon>
        <taxon>Spirochaetales</taxon>
        <taxon>Treponemataceae</taxon>
        <taxon>Treponema</taxon>
    </lineage>
</organism>
<dbReference type="OrthoDB" id="9816124at2"/>
<feature type="transmembrane region" description="Helical" evidence="4">
    <location>
        <begin position="139"/>
        <end position="156"/>
    </location>
</feature>
<dbReference type="InterPro" id="IPR011701">
    <property type="entry name" value="MFS"/>
</dbReference>
<dbReference type="PANTHER" id="PTHR23530:SF1">
    <property type="entry name" value="PERMEASE, MAJOR FACILITATOR SUPERFAMILY-RELATED"/>
    <property type="match status" value="1"/>
</dbReference>
<feature type="transmembrane region" description="Helical" evidence="4">
    <location>
        <begin position="71"/>
        <end position="89"/>
    </location>
</feature>
<dbReference type="InterPro" id="IPR036259">
    <property type="entry name" value="MFS_trans_sf"/>
</dbReference>
<keyword evidence="7" id="KW-1185">Reference proteome</keyword>
<dbReference type="SUPFAM" id="SSF103473">
    <property type="entry name" value="MFS general substrate transporter"/>
    <property type="match status" value="1"/>
</dbReference>
<feature type="transmembrane region" description="Helical" evidence="4">
    <location>
        <begin position="287"/>
        <end position="310"/>
    </location>
</feature>
<keyword evidence="1 4" id="KW-0812">Transmembrane</keyword>
<feature type="transmembrane region" description="Helical" evidence="4">
    <location>
        <begin position="12"/>
        <end position="35"/>
    </location>
</feature>
<feature type="transmembrane region" description="Helical" evidence="4">
    <location>
        <begin position="162"/>
        <end position="182"/>
    </location>
</feature>
<evidence type="ECO:0000256" key="1">
    <source>
        <dbReference type="ARBA" id="ARBA00022692"/>
    </source>
</evidence>
<evidence type="ECO:0000256" key="3">
    <source>
        <dbReference type="ARBA" id="ARBA00023136"/>
    </source>
</evidence>
<feature type="domain" description="Major facilitator superfamily (MFS) profile" evidence="5">
    <location>
        <begin position="5"/>
        <end position="381"/>
    </location>
</feature>
<dbReference type="InterPro" id="IPR053160">
    <property type="entry name" value="MFS_DHA3_Transporter"/>
</dbReference>
<gene>
    <name evidence="6" type="ORF">SAMN04487977_104168</name>
</gene>
<keyword evidence="2 4" id="KW-1133">Transmembrane helix</keyword>
<accession>A0A1H9FUJ9</accession>
<reference evidence="6 7" key="1">
    <citation type="submission" date="2016-10" db="EMBL/GenBank/DDBJ databases">
        <authorList>
            <person name="de Groot N.N."/>
        </authorList>
    </citation>
    <scope>NUCLEOTIDE SEQUENCE [LARGE SCALE GENOMIC DNA]</scope>
    <source>
        <strain evidence="6 7">B25</strain>
    </source>
</reference>
<sequence>MRDVALNIKKLALFNFFTEIKFYSPIIVIVLNSFLGNYTTSMSILSVMSLAVILMEFPTGVLGDLAGKKTATILGVICNLIGISLWALFPVYWSFITGAFLLGIATAFFSGNNEALLYDSLKEKNLQEEFHAYLGKTNYTMQFALVFAAILSTILAKYSMRLVLILSIFPQIISLIIAFTFVDTKCKTQVKNPFKHVAAALKKMAKNRKLIGIILAKSLQEGLSSSSYQLQSVFFNSLCPLWFIGVLRGLSNVLGALSFYFSDKVFKKFSKRICLIVCNLYGRLSSLLAIFINTIISPFLFISSSLFYGISTVANSSLMQAEFSDEERATMGSITSFIGSIFIAILSILVGYIADRFSVRHSLYIIQLFMFLPLFIYWRIL</sequence>
<proteinExistence type="predicted"/>
<dbReference type="GO" id="GO:0022857">
    <property type="term" value="F:transmembrane transporter activity"/>
    <property type="evidence" value="ECO:0007669"/>
    <property type="project" value="InterPro"/>
</dbReference>
<keyword evidence="3 4" id="KW-0472">Membrane</keyword>
<dbReference type="RefSeq" id="WP_074643109.1">
    <property type="nucleotide sequence ID" value="NZ_FOFU01000004.1"/>
</dbReference>
<dbReference type="Pfam" id="PF07690">
    <property type="entry name" value="MFS_1"/>
    <property type="match status" value="1"/>
</dbReference>
<feature type="transmembrane region" description="Helical" evidence="4">
    <location>
        <begin position="361"/>
        <end position="380"/>
    </location>
</feature>
<protein>
    <submittedName>
        <fullName evidence="6">Major Facilitator Superfamily protein</fullName>
    </submittedName>
</protein>
<evidence type="ECO:0000256" key="2">
    <source>
        <dbReference type="ARBA" id="ARBA00022989"/>
    </source>
</evidence>